<accession>A0A4R5U223</accession>
<name>A0A4R5U223_9MICC</name>
<dbReference type="EMBL" id="SMTK01000001">
    <property type="protein sequence ID" value="TDK27681.1"/>
    <property type="molecule type" value="Genomic_DNA"/>
</dbReference>
<dbReference type="Gene3D" id="3.40.50.1110">
    <property type="entry name" value="SGNH hydrolase"/>
    <property type="match status" value="1"/>
</dbReference>
<dbReference type="AlphaFoldDB" id="A0A4R5U223"/>
<gene>
    <name evidence="1" type="ORF">E2F48_00625</name>
</gene>
<dbReference type="OrthoDB" id="5145192at2"/>
<dbReference type="RefSeq" id="WP_133402112.1">
    <property type="nucleotide sequence ID" value="NZ_SMTK01000001.1"/>
</dbReference>
<evidence type="ECO:0000313" key="2">
    <source>
        <dbReference type="Proteomes" id="UP000295411"/>
    </source>
</evidence>
<keyword evidence="1" id="KW-0378">Hydrolase</keyword>
<organism evidence="1 2">
    <name type="scientific">Arthrobacter crusticola</name>
    <dbReference type="NCBI Taxonomy" id="2547960"/>
    <lineage>
        <taxon>Bacteria</taxon>
        <taxon>Bacillati</taxon>
        <taxon>Actinomycetota</taxon>
        <taxon>Actinomycetes</taxon>
        <taxon>Micrococcales</taxon>
        <taxon>Micrococcaceae</taxon>
        <taxon>Arthrobacter</taxon>
    </lineage>
</organism>
<dbReference type="InterPro" id="IPR036514">
    <property type="entry name" value="SGNH_hydro_sf"/>
</dbReference>
<dbReference type="CDD" id="cd00229">
    <property type="entry name" value="SGNH_hydrolase"/>
    <property type="match status" value="1"/>
</dbReference>
<reference evidence="1 2" key="1">
    <citation type="submission" date="2019-03" db="EMBL/GenBank/DDBJ databases">
        <title>Arthrobacter sp. nov., an bacterium isolated from biocrust in Mu Us Desert.</title>
        <authorList>
            <person name="Lixiong L."/>
        </authorList>
    </citation>
    <scope>NUCLEOTIDE SEQUENCE [LARGE SCALE GENOMIC DNA]</scope>
    <source>
        <strain evidence="1 2">SLN-3</strain>
    </source>
</reference>
<dbReference type="GO" id="GO:0016787">
    <property type="term" value="F:hydrolase activity"/>
    <property type="evidence" value="ECO:0007669"/>
    <property type="project" value="UniProtKB-KW"/>
</dbReference>
<proteinExistence type="predicted"/>
<dbReference type="Proteomes" id="UP000295411">
    <property type="component" value="Unassembled WGS sequence"/>
</dbReference>
<evidence type="ECO:0000313" key="1">
    <source>
        <dbReference type="EMBL" id="TDK27681.1"/>
    </source>
</evidence>
<dbReference type="SUPFAM" id="SSF52266">
    <property type="entry name" value="SGNH hydrolase"/>
    <property type="match status" value="1"/>
</dbReference>
<sequence length="264" mass="29269">MQVPTEEFLDRSDGTLGAGPFRARMDEDGFQMTGNPIDPAATPLVFLGDSFVEANFVDEDARFSSVVERALPHYRILNGGYSGSTTLQLLNVLVNKVYPIVGLGGKVLFFVGQSDVDHLSKTANYWTSHFRGTPIVPGKEPSGTLPQGTDATERLLRMVVHAAQSLDLDLVLAVSPFREGDFNTDELLRHLYRRDRVFFQEQRERRLGVVESVVKVAAATGTRVIDFHSLVGGDPTWFYDELHLNQYGHGKFATLLAGEIGKHF</sequence>
<keyword evidence="2" id="KW-1185">Reference proteome</keyword>
<comment type="caution">
    <text evidence="1">The sequence shown here is derived from an EMBL/GenBank/DDBJ whole genome shotgun (WGS) entry which is preliminary data.</text>
</comment>
<protein>
    <submittedName>
        <fullName evidence="1">SGNH/GDSL hydrolase family protein</fullName>
    </submittedName>
</protein>